<organism evidence="2 3">
    <name type="scientific">Lupinus albus</name>
    <name type="common">White lupine</name>
    <name type="synonym">Lupinus termis</name>
    <dbReference type="NCBI Taxonomy" id="3870"/>
    <lineage>
        <taxon>Eukaryota</taxon>
        <taxon>Viridiplantae</taxon>
        <taxon>Streptophyta</taxon>
        <taxon>Embryophyta</taxon>
        <taxon>Tracheophyta</taxon>
        <taxon>Spermatophyta</taxon>
        <taxon>Magnoliopsida</taxon>
        <taxon>eudicotyledons</taxon>
        <taxon>Gunneridae</taxon>
        <taxon>Pentapetalae</taxon>
        <taxon>rosids</taxon>
        <taxon>fabids</taxon>
        <taxon>Fabales</taxon>
        <taxon>Fabaceae</taxon>
        <taxon>Papilionoideae</taxon>
        <taxon>50 kb inversion clade</taxon>
        <taxon>genistoids sensu lato</taxon>
        <taxon>core genistoids</taxon>
        <taxon>Genisteae</taxon>
        <taxon>Lupinus</taxon>
    </lineage>
</organism>
<protein>
    <submittedName>
        <fullName evidence="2">Uncharacterized protein</fullName>
    </submittedName>
</protein>
<comment type="caution">
    <text evidence="2">The sequence shown here is derived from an EMBL/GenBank/DDBJ whole genome shotgun (WGS) entry which is preliminary data.</text>
</comment>
<gene>
    <name evidence="2" type="ORF">Lalb_Chr24g0403241</name>
</gene>
<dbReference type="Proteomes" id="UP000447434">
    <property type="component" value="Chromosome 24"/>
</dbReference>
<evidence type="ECO:0000313" key="3">
    <source>
        <dbReference type="Proteomes" id="UP000447434"/>
    </source>
</evidence>
<feature type="transmembrane region" description="Helical" evidence="1">
    <location>
        <begin position="6"/>
        <end position="24"/>
    </location>
</feature>
<proteinExistence type="predicted"/>
<evidence type="ECO:0000256" key="1">
    <source>
        <dbReference type="SAM" id="Phobius"/>
    </source>
</evidence>
<reference evidence="3" key="1">
    <citation type="journal article" date="2020" name="Nat. Commun.">
        <title>Genome sequence of the cluster root forming white lupin.</title>
        <authorList>
            <person name="Hufnagel B."/>
            <person name="Marques A."/>
            <person name="Soriano A."/>
            <person name="Marques L."/>
            <person name="Divol F."/>
            <person name="Doumas P."/>
            <person name="Sallet E."/>
            <person name="Mancinotti D."/>
            <person name="Carrere S."/>
            <person name="Marande W."/>
            <person name="Arribat S."/>
            <person name="Keller J."/>
            <person name="Huneau C."/>
            <person name="Blein T."/>
            <person name="Aime D."/>
            <person name="Laguerre M."/>
            <person name="Taylor J."/>
            <person name="Schubert V."/>
            <person name="Nelson M."/>
            <person name="Geu-Flores F."/>
            <person name="Crespi M."/>
            <person name="Gallardo-Guerrero K."/>
            <person name="Delaux P.-M."/>
            <person name="Salse J."/>
            <person name="Berges H."/>
            <person name="Guyot R."/>
            <person name="Gouzy J."/>
            <person name="Peret B."/>
        </authorList>
    </citation>
    <scope>NUCLEOTIDE SEQUENCE [LARGE SCALE GENOMIC DNA]</scope>
    <source>
        <strain evidence="3">cv. Amiga</strain>
    </source>
</reference>
<evidence type="ECO:0000313" key="2">
    <source>
        <dbReference type="EMBL" id="KAE9586558.1"/>
    </source>
</evidence>
<dbReference type="EMBL" id="WOCE01000024">
    <property type="protein sequence ID" value="KAE9586558.1"/>
    <property type="molecule type" value="Genomic_DNA"/>
</dbReference>
<sequence>MPKSLWLIQVWQISLVYIGSCLVLKISKAIATCLLISIVFRVGPLLESMVLKRRKTEQSSNSHSCNLVHKEFNSTMLTTVLP</sequence>
<keyword evidence="1" id="KW-0472">Membrane</keyword>
<name>A0A6A4NIR7_LUPAL</name>
<keyword evidence="1" id="KW-1133">Transmembrane helix</keyword>
<dbReference type="AlphaFoldDB" id="A0A6A4NIR7"/>
<keyword evidence="3" id="KW-1185">Reference proteome</keyword>
<keyword evidence="1" id="KW-0812">Transmembrane</keyword>
<accession>A0A6A4NIR7</accession>